<dbReference type="Pfam" id="PF00072">
    <property type="entry name" value="Response_reg"/>
    <property type="match status" value="1"/>
</dbReference>
<proteinExistence type="predicted"/>
<name>A0A081R816_SPHCR</name>
<gene>
    <name evidence="4" type="ORF">BV95_04401</name>
</gene>
<dbReference type="OrthoDB" id="9800897at2"/>
<dbReference type="InterPro" id="IPR011006">
    <property type="entry name" value="CheY-like_superfamily"/>
</dbReference>
<feature type="modified residue" description="4-aspartylphosphate" evidence="2">
    <location>
        <position position="52"/>
    </location>
</feature>
<dbReference type="AlphaFoldDB" id="A0A081R816"/>
<evidence type="ECO:0000313" key="4">
    <source>
        <dbReference type="EMBL" id="KEQ51339.1"/>
    </source>
</evidence>
<dbReference type="Gene3D" id="3.40.50.2300">
    <property type="match status" value="1"/>
</dbReference>
<dbReference type="PATRIC" id="fig|46429.4.peg.4387"/>
<comment type="caution">
    <text evidence="4">The sequence shown here is derived from an EMBL/GenBank/DDBJ whole genome shotgun (WGS) entry which is preliminary data.</text>
</comment>
<feature type="domain" description="Response regulatory" evidence="3">
    <location>
        <begin position="3"/>
        <end position="119"/>
    </location>
</feature>
<dbReference type="PROSITE" id="PS50110">
    <property type="entry name" value="RESPONSE_REGULATORY"/>
    <property type="match status" value="1"/>
</dbReference>
<protein>
    <submittedName>
        <fullName evidence="4">Chemotaxis protein CheY</fullName>
    </submittedName>
</protein>
<evidence type="ECO:0000259" key="3">
    <source>
        <dbReference type="PROSITE" id="PS50110"/>
    </source>
</evidence>
<dbReference type="RefSeq" id="WP_013847601.1">
    <property type="nucleotide sequence ID" value="NZ_JFHR01000094.1"/>
</dbReference>
<evidence type="ECO:0000256" key="1">
    <source>
        <dbReference type="ARBA" id="ARBA00022553"/>
    </source>
</evidence>
<dbReference type="EMBL" id="JFHR01000094">
    <property type="protein sequence ID" value="KEQ51339.1"/>
    <property type="molecule type" value="Genomic_DNA"/>
</dbReference>
<dbReference type="eggNOG" id="COG3706">
    <property type="taxonomic scope" value="Bacteria"/>
</dbReference>
<keyword evidence="1 2" id="KW-0597">Phosphoprotein</keyword>
<dbReference type="CDD" id="cd17546">
    <property type="entry name" value="REC_hyHK_CKI1_RcsC-like"/>
    <property type="match status" value="1"/>
</dbReference>
<dbReference type="PANTHER" id="PTHR44591">
    <property type="entry name" value="STRESS RESPONSE REGULATOR PROTEIN 1"/>
    <property type="match status" value="1"/>
</dbReference>
<organism evidence="4 5">
    <name type="scientific">Sphingobium chlorophenolicum</name>
    <dbReference type="NCBI Taxonomy" id="46429"/>
    <lineage>
        <taxon>Bacteria</taxon>
        <taxon>Pseudomonadati</taxon>
        <taxon>Pseudomonadota</taxon>
        <taxon>Alphaproteobacteria</taxon>
        <taxon>Sphingomonadales</taxon>
        <taxon>Sphingomonadaceae</taxon>
        <taxon>Sphingobium</taxon>
    </lineage>
</organism>
<dbReference type="Proteomes" id="UP000028411">
    <property type="component" value="Unassembled WGS sequence"/>
</dbReference>
<dbReference type="SUPFAM" id="SSF52172">
    <property type="entry name" value="CheY-like"/>
    <property type="match status" value="1"/>
</dbReference>
<dbReference type="SMART" id="SM00448">
    <property type="entry name" value="REC"/>
    <property type="match status" value="1"/>
</dbReference>
<evidence type="ECO:0000313" key="5">
    <source>
        <dbReference type="Proteomes" id="UP000028411"/>
    </source>
</evidence>
<accession>A0A081R816</accession>
<reference evidence="4 5" key="1">
    <citation type="submission" date="2014-02" db="EMBL/GenBank/DDBJ databases">
        <title>Whole genome sequence of Sphingobium chlorophenolicum NBRC 16172.</title>
        <authorList>
            <person name="Gan H.M."/>
            <person name="Gan H.Y."/>
            <person name="Chew T.H."/>
            <person name="Savka M.A."/>
        </authorList>
    </citation>
    <scope>NUCLEOTIDE SEQUENCE [LARGE SCALE GENOMIC DNA]</scope>
    <source>
        <strain evidence="4 5">NBRC 16172</strain>
    </source>
</reference>
<dbReference type="PANTHER" id="PTHR44591:SF3">
    <property type="entry name" value="RESPONSE REGULATORY DOMAIN-CONTAINING PROTEIN"/>
    <property type="match status" value="1"/>
</dbReference>
<dbReference type="GO" id="GO:0000160">
    <property type="term" value="P:phosphorelay signal transduction system"/>
    <property type="evidence" value="ECO:0007669"/>
    <property type="project" value="InterPro"/>
</dbReference>
<evidence type="ECO:0000256" key="2">
    <source>
        <dbReference type="PROSITE-ProRule" id="PRU00169"/>
    </source>
</evidence>
<sequence length="121" mass="13185">MKNCLVVDDSKVIRKVARHILESLDLSVSEAVDGRDALTQCESSLPDVVLLDWNMPVMSGMEFLQALPGAKLAARPKIIFCTTENGIGHIKAAVEAGADEYVMKPFDRETLESKLTIVGVI</sequence>
<dbReference type="InterPro" id="IPR001789">
    <property type="entry name" value="Sig_transdc_resp-reg_receiver"/>
</dbReference>
<dbReference type="InterPro" id="IPR050595">
    <property type="entry name" value="Bact_response_regulator"/>
</dbReference>